<name>A0A9W9BRC5_9HYPO</name>
<evidence type="ECO:0000256" key="1">
    <source>
        <dbReference type="SAM" id="MobiDB-lite"/>
    </source>
</evidence>
<dbReference type="AlphaFoldDB" id="A0A9W9BRC5"/>
<organism evidence="2 3">
    <name type="scientific">Fusarium piperis</name>
    <dbReference type="NCBI Taxonomy" id="1435070"/>
    <lineage>
        <taxon>Eukaryota</taxon>
        <taxon>Fungi</taxon>
        <taxon>Dikarya</taxon>
        <taxon>Ascomycota</taxon>
        <taxon>Pezizomycotina</taxon>
        <taxon>Sordariomycetes</taxon>
        <taxon>Hypocreomycetidae</taxon>
        <taxon>Hypocreales</taxon>
        <taxon>Nectriaceae</taxon>
        <taxon>Fusarium</taxon>
        <taxon>Fusarium solani species complex</taxon>
    </lineage>
</organism>
<dbReference type="InterPro" id="IPR027417">
    <property type="entry name" value="P-loop_NTPase"/>
</dbReference>
<keyword evidence="3" id="KW-1185">Reference proteome</keyword>
<evidence type="ECO:0000313" key="3">
    <source>
        <dbReference type="Proteomes" id="UP001140502"/>
    </source>
</evidence>
<feature type="region of interest" description="Disordered" evidence="1">
    <location>
        <begin position="163"/>
        <end position="186"/>
    </location>
</feature>
<proteinExistence type="predicted"/>
<gene>
    <name evidence="2" type="ORF">N0V84_003271</name>
</gene>
<accession>A0A9W9BRC5</accession>
<reference evidence="2" key="1">
    <citation type="submission" date="2022-10" db="EMBL/GenBank/DDBJ databases">
        <title>Tapping the CABI collections for fungal endophytes: first genome assemblies for Collariella, Neodidymelliopsis, Ascochyta clinopodiicola, Didymella pomorum, Didymosphaeria variabile, Neocosmospora piperis and Neocucurbitaria cava.</title>
        <authorList>
            <person name="Hill R."/>
        </authorList>
    </citation>
    <scope>NUCLEOTIDE SEQUENCE</scope>
    <source>
        <strain evidence="2">IMI 366586</strain>
    </source>
</reference>
<comment type="caution">
    <text evidence="2">The sequence shown here is derived from an EMBL/GenBank/DDBJ whole genome shotgun (WGS) entry which is preliminary data.</text>
</comment>
<evidence type="ECO:0008006" key="4">
    <source>
        <dbReference type="Google" id="ProtNLM"/>
    </source>
</evidence>
<dbReference type="Gene3D" id="3.40.50.300">
    <property type="entry name" value="P-loop containing nucleotide triphosphate hydrolases"/>
    <property type="match status" value="1"/>
</dbReference>
<dbReference type="OrthoDB" id="6513042at2759"/>
<dbReference type="Proteomes" id="UP001140502">
    <property type="component" value="Unassembled WGS sequence"/>
</dbReference>
<protein>
    <recommendedName>
        <fullName evidence="4">DNA2/NAM7 helicase-like C-terminal domain-containing protein</fullName>
    </recommendedName>
</protein>
<dbReference type="EMBL" id="JAPEUR010000045">
    <property type="protein sequence ID" value="KAJ4326051.1"/>
    <property type="molecule type" value="Genomic_DNA"/>
</dbReference>
<sequence>MTLMDQKEGTILNRFALDARTSILQHFKRTRNACFILNEQLRITNGQFDLAQAPIYPDVQGFAYGPNTALDKQPIAAMVDKWIQKTYELESPIDKSLPLFLHCESSVCETHQRSRVNEHQNLVAIDLIRKLIVDCSLTGEEFVLISPYRANLDSLQKTLKEQASGASGLSGTRRTNHRPYAMCHRDRRPIYRKQKSDLCRYHQASRRP</sequence>
<evidence type="ECO:0000313" key="2">
    <source>
        <dbReference type="EMBL" id="KAJ4326051.1"/>
    </source>
</evidence>
<feature type="compositionally biased region" description="Polar residues" evidence="1">
    <location>
        <begin position="164"/>
        <end position="173"/>
    </location>
</feature>